<keyword evidence="1" id="KW-0812">Transmembrane</keyword>
<evidence type="ECO:0000313" key="3">
    <source>
        <dbReference type="Proteomes" id="UP000646946"/>
    </source>
</evidence>
<dbReference type="EMBL" id="DVAB01000049">
    <property type="protein sequence ID" value="HIK00945.1"/>
    <property type="molecule type" value="Genomic_DNA"/>
</dbReference>
<keyword evidence="1" id="KW-1133">Transmembrane helix</keyword>
<dbReference type="AlphaFoldDB" id="A0A832V657"/>
<evidence type="ECO:0000256" key="1">
    <source>
        <dbReference type="SAM" id="Phobius"/>
    </source>
</evidence>
<name>A0A832V657_9ARCH</name>
<feature type="transmembrane region" description="Helical" evidence="1">
    <location>
        <begin position="80"/>
        <end position="100"/>
    </location>
</feature>
<feature type="transmembrane region" description="Helical" evidence="1">
    <location>
        <begin position="24"/>
        <end position="42"/>
    </location>
</feature>
<accession>A0A832V657</accession>
<gene>
    <name evidence="2" type="ORF">H1016_05430</name>
</gene>
<keyword evidence="1" id="KW-0472">Membrane</keyword>
<reference evidence="2 3" key="1">
    <citation type="journal article" name="Nat. Commun.">
        <title>Undinarchaeota illuminate DPANN phylogeny and the impact of gene transfer on archaeal evolution.</title>
        <authorList>
            <person name="Dombrowski N."/>
            <person name="Williams T.A."/>
            <person name="Sun J."/>
            <person name="Woodcroft B.J."/>
            <person name="Lee J.H."/>
            <person name="Minh B.Q."/>
            <person name="Rinke C."/>
            <person name="Spang A."/>
        </authorList>
    </citation>
    <scope>NUCLEOTIDE SEQUENCE [LARGE SCALE GENOMIC DNA]</scope>
    <source>
        <strain evidence="2">MAG_bin1129</strain>
    </source>
</reference>
<keyword evidence="3" id="KW-1185">Reference proteome</keyword>
<feature type="transmembrane region" description="Helical" evidence="1">
    <location>
        <begin position="48"/>
        <end position="68"/>
    </location>
</feature>
<sequence>MEARIKNIETHVKNIFVIDTKAKILLLVLTGAASTFIISILLSTTYIGIPALALIPFSLLLFAAAALIERHEYRVGSFYAIFAGIVIFPIGGFLAVWGGFHAYRYHPLHHLKKLVKDLNARPELVDWIKRRLDRGYMDDYLRHVLYIHGYKKEIIDAAFKKIMSG</sequence>
<comment type="caution">
    <text evidence="2">The sequence shown here is derived from an EMBL/GenBank/DDBJ whole genome shotgun (WGS) entry which is preliminary data.</text>
</comment>
<evidence type="ECO:0000313" key="2">
    <source>
        <dbReference type="EMBL" id="HIK00945.1"/>
    </source>
</evidence>
<protein>
    <submittedName>
        <fullName evidence="2">Uncharacterized protein</fullName>
    </submittedName>
</protein>
<dbReference type="Proteomes" id="UP000646946">
    <property type="component" value="Unassembled WGS sequence"/>
</dbReference>
<organism evidence="2 3">
    <name type="scientific">Candidatus Naiadarchaeum limnaeum</name>
    <dbReference type="NCBI Taxonomy" id="2756139"/>
    <lineage>
        <taxon>Archaea</taxon>
        <taxon>Candidatus Undinarchaeota</taxon>
        <taxon>Candidatus Undinarchaeia</taxon>
        <taxon>Candidatus Naiadarchaeales</taxon>
        <taxon>Candidatus Naiadarchaeaceae</taxon>
        <taxon>Candidatus Naiadarchaeum</taxon>
    </lineage>
</organism>
<proteinExistence type="predicted"/>